<dbReference type="STRING" id="75743.A0A401NQG1"/>
<dbReference type="PANTHER" id="PTHR48039:SF5">
    <property type="entry name" value="RNA-BINDING PROTEIN 28"/>
    <property type="match status" value="1"/>
</dbReference>
<name>A0A401NQG1_SCYTO</name>
<dbReference type="CDD" id="cd12415">
    <property type="entry name" value="RRM3_RBM28_like"/>
    <property type="match status" value="1"/>
</dbReference>
<dbReference type="FunFam" id="3.30.70.330:FF:000182">
    <property type="entry name" value="RNA-binding motif protein 28"/>
    <property type="match status" value="1"/>
</dbReference>
<dbReference type="GO" id="GO:0003729">
    <property type="term" value="F:mRNA binding"/>
    <property type="evidence" value="ECO:0007669"/>
    <property type="project" value="TreeGrafter"/>
</dbReference>
<feature type="domain" description="RRM" evidence="18">
    <location>
        <begin position="45"/>
        <end position="121"/>
    </location>
</feature>
<feature type="region of interest" description="Disordered" evidence="17">
    <location>
        <begin position="609"/>
        <end position="744"/>
    </location>
</feature>
<evidence type="ECO:0000256" key="5">
    <source>
        <dbReference type="ARBA" id="ARBA00022728"/>
    </source>
</evidence>
<feature type="compositionally biased region" description="Basic and acidic residues" evidence="17">
    <location>
        <begin position="265"/>
        <end position="278"/>
    </location>
</feature>
<dbReference type="OrthoDB" id="439808at2759"/>
<dbReference type="CDD" id="cd12413">
    <property type="entry name" value="RRM1_RBM28_like"/>
    <property type="match status" value="1"/>
</dbReference>
<keyword evidence="5" id="KW-0747">Spliceosome</keyword>
<dbReference type="PANTHER" id="PTHR48039">
    <property type="entry name" value="RNA-BINDING MOTIF PROTEIN 14B"/>
    <property type="match status" value="1"/>
</dbReference>
<keyword evidence="6" id="KW-0677">Repeat</keyword>
<evidence type="ECO:0000256" key="6">
    <source>
        <dbReference type="ARBA" id="ARBA00022737"/>
    </source>
</evidence>
<dbReference type="SMART" id="SM00360">
    <property type="entry name" value="RRM"/>
    <property type="match status" value="4"/>
</dbReference>
<dbReference type="SUPFAM" id="SSF54928">
    <property type="entry name" value="RNA-binding domain, RBD"/>
    <property type="match status" value="4"/>
</dbReference>
<dbReference type="GO" id="GO:0005730">
    <property type="term" value="C:nucleolus"/>
    <property type="evidence" value="ECO:0007669"/>
    <property type="project" value="UniProtKB-SubCell"/>
</dbReference>
<keyword evidence="3" id="KW-0597">Phosphoprotein</keyword>
<evidence type="ECO:0000256" key="3">
    <source>
        <dbReference type="ARBA" id="ARBA00022553"/>
    </source>
</evidence>
<protein>
    <recommendedName>
        <fullName evidence="14">RNA-binding protein 28</fullName>
    </recommendedName>
    <alternativeName>
        <fullName evidence="15">RNA-binding motif protein 28</fullName>
    </alternativeName>
</protein>
<keyword evidence="7" id="KW-0832">Ubl conjugation</keyword>
<evidence type="ECO:0000256" key="4">
    <source>
        <dbReference type="ARBA" id="ARBA00022664"/>
    </source>
</evidence>
<feature type="domain" description="RRM" evidence="18">
    <location>
        <begin position="505"/>
        <end position="609"/>
    </location>
</feature>
<feature type="compositionally biased region" description="Basic and acidic residues" evidence="17">
    <location>
        <begin position="732"/>
        <end position="742"/>
    </location>
</feature>
<dbReference type="EMBL" id="BFAA01002638">
    <property type="protein sequence ID" value="GCB63133.1"/>
    <property type="molecule type" value="Genomic_DNA"/>
</dbReference>
<dbReference type="Proteomes" id="UP000288216">
    <property type="component" value="Unassembled WGS sequence"/>
</dbReference>
<dbReference type="CDD" id="cd12416">
    <property type="entry name" value="RRM4_RBM28_like"/>
    <property type="match status" value="1"/>
</dbReference>
<feature type="domain" description="RRM" evidence="18">
    <location>
        <begin position="150"/>
        <end position="227"/>
    </location>
</feature>
<keyword evidence="2" id="KW-1017">Isopeptide bond</keyword>
<evidence type="ECO:0000256" key="14">
    <source>
        <dbReference type="ARBA" id="ARBA00067877"/>
    </source>
</evidence>
<comment type="subunit">
    <text evidence="13">Interacts with U1, U2, U4, U5, and U6 spliceosomal small nuclear RNAs (snRNAs).</text>
</comment>
<dbReference type="InterPro" id="IPR035979">
    <property type="entry name" value="RBD_domain_sf"/>
</dbReference>
<dbReference type="InterPro" id="IPR051945">
    <property type="entry name" value="RRM_MRD1_RNA_proc_ribogen"/>
</dbReference>
<evidence type="ECO:0000256" key="9">
    <source>
        <dbReference type="ARBA" id="ARBA00022990"/>
    </source>
</evidence>
<proteinExistence type="predicted"/>
<evidence type="ECO:0000256" key="12">
    <source>
        <dbReference type="ARBA" id="ARBA00053567"/>
    </source>
</evidence>
<accession>A0A401NQG1</accession>
<feature type="compositionally biased region" description="Basic residues" evidence="17">
    <location>
        <begin position="683"/>
        <end position="692"/>
    </location>
</feature>
<evidence type="ECO:0000313" key="19">
    <source>
        <dbReference type="EMBL" id="GCB63133.1"/>
    </source>
</evidence>
<dbReference type="InterPro" id="IPR000504">
    <property type="entry name" value="RRM_dom"/>
</dbReference>
<gene>
    <name evidence="19" type="ORF">scyTo_0007344</name>
</gene>
<evidence type="ECO:0000256" key="16">
    <source>
        <dbReference type="PROSITE-ProRule" id="PRU00176"/>
    </source>
</evidence>
<comment type="subcellular location">
    <subcellularLocation>
        <location evidence="1">Nucleus</location>
        <location evidence="1">Nucleolus</location>
    </subcellularLocation>
</comment>
<evidence type="ECO:0000256" key="11">
    <source>
        <dbReference type="ARBA" id="ARBA00023242"/>
    </source>
</evidence>
<dbReference type="AlphaFoldDB" id="A0A401NQG1"/>
<evidence type="ECO:0000256" key="15">
    <source>
        <dbReference type="ARBA" id="ARBA00075702"/>
    </source>
</evidence>
<feature type="region of interest" description="Disordered" evidence="17">
    <location>
        <begin position="241"/>
        <end position="347"/>
    </location>
</feature>
<dbReference type="Pfam" id="PF00076">
    <property type="entry name" value="RRM_1"/>
    <property type="match status" value="4"/>
</dbReference>
<dbReference type="InterPro" id="IPR012677">
    <property type="entry name" value="Nucleotide-bd_a/b_plait_sf"/>
</dbReference>
<dbReference type="FunFam" id="3.30.70.330:FF:000315">
    <property type="entry name" value="RNA-binding motif protein 28"/>
    <property type="match status" value="1"/>
</dbReference>
<evidence type="ECO:0000256" key="1">
    <source>
        <dbReference type="ARBA" id="ARBA00004604"/>
    </source>
</evidence>
<keyword evidence="11" id="KW-0539">Nucleus</keyword>
<feature type="compositionally biased region" description="Polar residues" evidence="17">
    <location>
        <begin position="638"/>
        <end position="648"/>
    </location>
</feature>
<keyword evidence="20" id="KW-1185">Reference proteome</keyword>
<dbReference type="GO" id="GO:0006397">
    <property type="term" value="P:mRNA processing"/>
    <property type="evidence" value="ECO:0007669"/>
    <property type="project" value="UniProtKB-KW"/>
</dbReference>
<evidence type="ECO:0000256" key="2">
    <source>
        <dbReference type="ARBA" id="ARBA00022499"/>
    </source>
</evidence>
<evidence type="ECO:0000256" key="8">
    <source>
        <dbReference type="ARBA" id="ARBA00022884"/>
    </source>
</evidence>
<dbReference type="GO" id="GO:0005681">
    <property type="term" value="C:spliceosomal complex"/>
    <property type="evidence" value="ECO:0007669"/>
    <property type="project" value="UniProtKB-KW"/>
</dbReference>
<keyword evidence="9" id="KW-0007">Acetylation</keyword>
<evidence type="ECO:0000259" key="18">
    <source>
        <dbReference type="PROSITE" id="PS50102"/>
    </source>
</evidence>
<evidence type="ECO:0000256" key="13">
    <source>
        <dbReference type="ARBA" id="ARBA00062033"/>
    </source>
</evidence>
<dbReference type="GO" id="GO:0008380">
    <property type="term" value="P:RNA splicing"/>
    <property type="evidence" value="ECO:0007669"/>
    <property type="project" value="UniProtKB-KW"/>
</dbReference>
<evidence type="ECO:0000256" key="7">
    <source>
        <dbReference type="ARBA" id="ARBA00022843"/>
    </source>
</evidence>
<dbReference type="OMA" id="FTHRHAL"/>
<dbReference type="FunFam" id="3.30.70.330:FF:000340">
    <property type="entry name" value="RNA-binding motif protein 28"/>
    <property type="match status" value="1"/>
</dbReference>
<dbReference type="CDD" id="cd12414">
    <property type="entry name" value="RRM2_RBM28_like"/>
    <property type="match status" value="1"/>
</dbReference>
<evidence type="ECO:0000313" key="20">
    <source>
        <dbReference type="Proteomes" id="UP000288216"/>
    </source>
</evidence>
<feature type="compositionally biased region" description="Acidic residues" evidence="17">
    <location>
        <begin position="249"/>
        <end position="264"/>
    </location>
</feature>
<evidence type="ECO:0000256" key="17">
    <source>
        <dbReference type="SAM" id="MobiDB-lite"/>
    </source>
</evidence>
<reference evidence="19 20" key="1">
    <citation type="journal article" date="2018" name="Nat. Ecol. Evol.">
        <title>Shark genomes provide insights into elasmobranch evolution and the origin of vertebrates.</title>
        <authorList>
            <person name="Hara Y"/>
            <person name="Yamaguchi K"/>
            <person name="Onimaru K"/>
            <person name="Kadota M"/>
            <person name="Koyanagi M"/>
            <person name="Keeley SD"/>
            <person name="Tatsumi K"/>
            <person name="Tanaka K"/>
            <person name="Motone F"/>
            <person name="Kageyama Y"/>
            <person name="Nozu R"/>
            <person name="Adachi N"/>
            <person name="Nishimura O"/>
            <person name="Nakagawa R"/>
            <person name="Tanegashima C"/>
            <person name="Kiyatake I"/>
            <person name="Matsumoto R"/>
            <person name="Murakumo K"/>
            <person name="Nishida K"/>
            <person name="Terakita A"/>
            <person name="Kuratani S"/>
            <person name="Sato K"/>
            <person name="Hyodo S Kuraku.S."/>
        </authorList>
    </citation>
    <scope>NUCLEOTIDE SEQUENCE [LARGE SCALE GENOMIC DNA]</scope>
</reference>
<comment type="caution">
    <text evidence="19">The sequence shown here is derived from an EMBL/GenBank/DDBJ whole genome shotgun (WGS) entry which is preliminary data.</text>
</comment>
<evidence type="ECO:0000256" key="10">
    <source>
        <dbReference type="ARBA" id="ARBA00023187"/>
    </source>
</evidence>
<keyword evidence="10" id="KW-0508">mRNA splicing</keyword>
<organism evidence="19 20">
    <name type="scientific">Scyliorhinus torazame</name>
    <name type="common">Cloudy catshark</name>
    <name type="synonym">Catulus torazame</name>
    <dbReference type="NCBI Taxonomy" id="75743"/>
    <lineage>
        <taxon>Eukaryota</taxon>
        <taxon>Metazoa</taxon>
        <taxon>Chordata</taxon>
        <taxon>Craniata</taxon>
        <taxon>Vertebrata</taxon>
        <taxon>Chondrichthyes</taxon>
        <taxon>Elasmobranchii</taxon>
        <taxon>Galeomorphii</taxon>
        <taxon>Galeoidea</taxon>
        <taxon>Carcharhiniformes</taxon>
        <taxon>Scyliorhinidae</taxon>
        <taxon>Scyliorhinus</taxon>
    </lineage>
</organism>
<keyword evidence="8 16" id="KW-0694">RNA-binding</keyword>
<comment type="function">
    <text evidence="12">Nucleolar component of the spliceosomal ribonucleoprotein complexes.</text>
</comment>
<sequence>MGTFLSSRNPWPRLLFRPERLASSTQKMAAPTGEELPPAARGRLNTVFVKNLPASAAAGQLEEIYSHLGPVKHCFVVKEKGSQTCRGFGYVTFSLPEDAQKALKEVKFYDGQKLSASLAKKKLLRKKEAPKEAPKVNAKQQTLKKLQMKARLIVRNLSFKCSEGDLKTIFSRYGTVLDVHIPTKEDGKMRGFAFVQLKNLLEAGKALKGMNLKEIKGRPVAVDWAVAKDKYTATVKIKSAGAEDKETDQVADDDEESEEDDDKDSGDQEEKGSTEEPKPTPQQKAAPKKGSMMREEEDMTEDSDDEIGDDEDASSEEGSEDSSLESEDDEDEKPVKKNKLGKSNHPVDVHEGRTVFIRNLSFDTEEDALGEMLEQFGDLKSVRLVLHHDTEHSKGCAFAQFMTKESAQQCVEAAESQSERGGLLLDGRKLIVTLAVSREEAKKLAQKKSHKPSGTRNLYLAREGLIRAGMKSAESMSATDITKRTRFEELKRHKLKDVNIFVSPTRLCIHNIPKSVTDQQLRKLCLQAAGTKGAWIKESRIMRDLQTAKTKVDGRSLGYGFVEFTEHSHSLTALRFLNNNPEVFGPEKRPIVEFSLEDRRKLKIKEMRVQRNLQMQQPKAGANTRGRAGKLAARPSDQRQTSPQTPSQGHKPWSGFCTKPEVEEVELANGKKRKKVLPLPSHRGPKIRKRDKGKQLQTQPQKVKIQPSRAERVKNAVVVKQALPKKQGSKTGKRERNKEETKFNSLVEQYKKKLLGANPASCPMKKSKWFQD</sequence>
<keyword evidence="4" id="KW-0507">mRNA processing</keyword>
<dbReference type="PROSITE" id="PS50102">
    <property type="entry name" value="RRM"/>
    <property type="match status" value="4"/>
</dbReference>
<feature type="compositionally biased region" description="Acidic residues" evidence="17">
    <location>
        <begin position="295"/>
        <end position="332"/>
    </location>
</feature>
<feature type="domain" description="RRM" evidence="18">
    <location>
        <begin position="353"/>
        <end position="437"/>
    </location>
</feature>
<dbReference type="Gene3D" id="3.30.70.330">
    <property type="match status" value="4"/>
</dbReference>